<gene>
    <name evidence="3" type="ORF">ABFO16_08705</name>
</gene>
<dbReference type="SMART" id="SM00635">
    <property type="entry name" value="BID_2"/>
    <property type="match status" value="2"/>
</dbReference>
<dbReference type="RefSeq" id="WP_367286564.1">
    <property type="nucleotide sequence ID" value="NZ_JBBMEY010000050.1"/>
</dbReference>
<dbReference type="Gene3D" id="2.60.40.1080">
    <property type="match status" value="2"/>
</dbReference>
<proteinExistence type="predicted"/>
<evidence type="ECO:0000259" key="2">
    <source>
        <dbReference type="SMART" id="SM00635"/>
    </source>
</evidence>
<dbReference type="Pfam" id="PF02368">
    <property type="entry name" value="Big_2"/>
    <property type="match status" value="2"/>
</dbReference>
<comment type="caution">
    <text evidence="3">The sequence shown here is derived from an EMBL/GenBank/DDBJ whole genome shotgun (WGS) entry which is preliminary data.</text>
</comment>
<evidence type="ECO:0000313" key="4">
    <source>
        <dbReference type="Proteomes" id="UP001478133"/>
    </source>
</evidence>
<feature type="domain" description="BIG2" evidence="2">
    <location>
        <begin position="256"/>
        <end position="333"/>
    </location>
</feature>
<feature type="signal peptide" evidence="1">
    <location>
        <begin position="1"/>
        <end position="25"/>
    </location>
</feature>
<dbReference type="InterPro" id="IPR008964">
    <property type="entry name" value="Invasin/intimin_cell_adhesion"/>
</dbReference>
<protein>
    <submittedName>
        <fullName evidence="3">Ig-like domain-containing protein</fullName>
    </submittedName>
</protein>
<dbReference type="SUPFAM" id="SSF49373">
    <property type="entry name" value="Invasin/intimin cell-adhesion fragments"/>
    <property type="match status" value="2"/>
</dbReference>
<dbReference type="Proteomes" id="UP001478133">
    <property type="component" value="Unassembled WGS sequence"/>
</dbReference>
<organism evidence="3 4">
    <name type="scientific">Ruminococcoides intestinihominis</name>
    <dbReference type="NCBI Taxonomy" id="3133161"/>
    <lineage>
        <taxon>Bacteria</taxon>
        <taxon>Bacillati</taxon>
        <taxon>Bacillota</taxon>
        <taxon>Clostridia</taxon>
        <taxon>Eubacteriales</taxon>
        <taxon>Oscillospiraceae</taxon>
        <taxon>Ruminococcoides</taxon>
    </lineage>
</organism>
<feature type="chain" id="PRO_5047104116" evidence="1">
    <location>
        <begin position="26"/>
        <end position="427"/>
    </location>
</feature>
<dbReference type="InterPro" id="IPR003343">
    <property type="entry name" value="Big_2"/>
</dbReference>
<evidence type="ECO:0000256" key="1">
    <source>
        <dbReference type="SAM" id="SignalP"/>
    </source>
</evidence>
<dbReference type="EMBL" id="JBBMFI010000045">
    <property type="protein sequence ID" value="MEQ2566312.1"/>
    <property type="molecule type" value="Genomic_DNA"/>
</dbReference>
<sequence length="427" mass="46825">MKKVVSILLSVMMIMSVVVGTSVFADSTNNTDKKMCKVHCIYSSFAFVEEGYNFLTNPVKETEKGKPYTTNIKFNTNVSSNCTRSEFNVAVIMGDGTIIEPILVSRGNFLVVIPDVVDDIYICINGISEHKDDDVIITGNPAKLFVWNLNNVTSSEEYQNKEPHSGHYAYNFGTETYAPKEGYKITSIKILEVVPCYDTLKNEYTYEIIDRVNSDRSIVKDNGDGTYTALDYMGGSYYIEVNAEPIVQPTKPTVNKITKVALNKKSVTLNKGKSTTVKATVTPANATNKKLKWTTSNSKVATVSQSGKIIAKSRGIAIIKAMSTDGSNKYANLKVTVKQPVTSVKLNKKSVALRVKGNAKQKTVTLKAKVYPNNANNKTVKWSTSKSKIAIVNSKGKVTAKKKGTCYIIATAKDGSKKSAKCKITVK</sequence>
<feature type="domain" description="BIG2" evidence="2">
    <location>
        <begin position="340"/>
        <end position="422"/>
    </location>
</feature>
<name>A0ABV1HWW3_9FIRM</name>
<evidence type="ECO:0000313" key="3">
    <source>
        <dbReference type="EMBL" id="MEQ2566312.1"/>
    </source>
</evidence>
<accession>A0ABV1HWW3</accession>
<keyword evidence="1" id="KW-0732">Signal</keyword>
<reference evidence="3 4" key="1">
    <citation type="submission" date="2024-03" db="EMBL/GenBank/DDBJ databases">
        <title>Human intestinal bacterial collection.</title>
        <authorList>
            <person name="Pauvert C."/>
            <person name="Hitch T.C.A."/>
            <person name="Clavel T."/>
        </authorList>
    </citation>
    <scope>NUCLEOTIDE SEQUENCE [LARGE SCALE GENOMIC DNA]</scope>
    <source>
        <strain evidence="3 4">CLA-AP-H18</strain>
    </source>
</reference>
<keyword evidence="4" id="KW-1185">Reference proteome</keyword>